<dbReference type="Pfam" id="PF06532">
    <property type="entry name" value="NrsF"/>
    <property type="match status" value="1"/>
</dbReference>
<gene>
    <name evidence="2" type="ORF">M9980_05720</name>
</gene>
<dbReference type="RefSeq" id="WP_250754345.1">
    <property type="nucleotide sequence ID" value="NZ_CP098401.1"/>
</dbReference>
<reference evidence="2" key="1">
    <citation type="submission" date="2022-05" db="EMBL/GenBank/DDBJ databases">
        <title>Sphingomonas sp. strain RMG20 Genome sequencing and assembly.</title>
        <authorList>
            <person name="Kim I."/>
        </authorList>
    </citation>
    <scope>NUCLEOTIDE SEQUENCE</scope>
    <source>
        <strain evidence="2">RMG20</strain>
    </source>
</reference>
<evidence type="ECO:0000313" key="3">
    <source>
        <dbReference type="Proteomes" id="UP001055580"/>
    </source>
</evidence>
<keyword evidence="1" id="KW-0472">Membrane</keyword>
<dbReference type="EMBL" id="CP098401">
    <property type="protein sequence ID" value="URW76703.1"/>
    <property type="molecule type" value="Genomic_DNA"/>
</dbReference>
<keyword evidence="1" id="KW-1133">Transmembrane helix</keyword>
<sequence length="213" mass="22245">MRTEDLVAALAAQSRAVPRGAVPRRIALAIAASGALTLALVAAWLGLRPDLPQAVGGFPFWMKWGYTISLGAIAVAAVAHLARPEVTDARGLRWLAVPVGVLAVLAIVQLLATPPGDWTALWQGRSWRVCSMKVATLSLPILGGLMLAFRAFAPTRLRLTGAVAGLAAGACAATLYGLHCPEVSALFILVWYSLGILAAAAVGALIGPRLLRW</sequence>
<proteinExistence type="predicted"/>
<evidence type="ECO:0000256" key="1">
    <source>
        <dbReference type="SAM" id="Phobius"/>
    </source>
</evidence>
<feature type="transmembrane region" description="Helical" evidence="1">
    <location>
        <begin position="26"/>
        <end position="44"/>
    </location>
</feature>
<dbReference type="Proteomes" id="UP001055580">
    <property type="component" value="Chromosome"/>
</dbReference>
<dbReference type="InterPro" id="IPR009495">
    <property type="entry name" value="NrsF"/>
</dbReference>
<feature type="transmembrane region" description="Helical" evidence="1">
    <location>
        <begin position="159"/>
        <end position="179"/>
    </location>
</feature>
<keyword evidence="1" id="KW-0812">Transmembrane</keyword>
<protein>
    <submittedName>
        <fullName evidence="2">DUF1109 domain-containing protein</fullName>
    </submittedName>
</protein>
<evidence type="ECO:0000313" key="2">
    <source>
        <dbReference type="EMBL" id="URW76703.1"/>
    </source>
</evidence>
<name>A0ABY4TWD0_9SPHN</name>
<feature type="transmembrane region" description="Helical" evidence="1">
    <location>
        <begin position="94"/>
        <end position="112"/>
    </location>
</feature>
<organism evidence="2 3">
    <name type="scientific">Sphingomonas donggukensis</name>
    <dbReference type="NCBI Taxonomy" id="2949093"/>
    <lineage>
        <taxon>Bacteria</taxon>
        <taxon>Pseudomonadati</taxon>
        <taxon>Pseudomonadota</taxon>
        <taxon>Alphaproteobacteria</taxon>
        <taxon>Sphingomonadales</taxon>
        <taxon>Sphingomonadaceae</taxon>
        <taxon>Sphingomonas</taxon>
    </lineage>
</organism>
<keyword evidence="3" id="KW-1185">Reference proteome</keyword>
<feature type="transmembrane region" description="Helical" evidence="1">
    <location>
        <begin position="185"/>
        <end position="207"/>
    </location>
</feature>
<accession>A0ABY4TWD0</accession>
<feature type="transmembrane region" description="Helical" evidence="1">
    <location>
        <begin position="132"/>
        <end position="152"/>
    </location>
</feature>
<feature type="transmembrane region" description="Helical" evidence="1">
    <location>
        <begin position="64"/>
        <end position="82"/>
    </location>
</feature>